<dbReference type="OrthoDB" id="9797829at2"/>
<proteinExistence type="predicted"/>
<dbReference type="AlphaFoldDB" id="A0A2Z5FXD1"/>
<organism evidence="3 4">
    <name type="scientific">Acidisarcina polymorpha</name>
    <dbReference type="NCBI Taxonomy" id="2211140"/>
    <lineage>
        <taxon>Bacteria</taxon>
        <taxon>Pseudomonadati</taxon>
        <taxon>Acidobacteriota</taxon>
        <taxon>Terriglobia</taxon>
        <taxon>Terriglobales</taxon>
        <taxon>Acidobacteriaceae</taxon>
        <taxon>Acidisarcina</taxon>
    </lineage>
</organism>
<dbReference type="KEGG" id="abas:ACPOL_2214"/>
<protein>
    <submittedName>
        <fullName evidence="3">Glycosyltransferase</fullName>
    </submittedName>
</protein>
<dbReference type="Gene3D" id="3.40.50.2000">
    <property type="entry name" value="Glycogen Phosphorylase B"/>
    <property type="match status" value="2"/>
</dbReference>
<dbReference type="Proteomes" id="UP000253606">
    <property type="component" value="Chromosome"/>
</dbReference>
<dbReference type="PANTHER" id="PTHR46401">
    <property type="entry name" value="GLYCOSYLTRANSFERASE WBBK-RELATED"/>
    <property type="match status" value="1"/>
</dbReference>
<reference evidence="3 4" key="1">
    <citation type="journal article" date="2018" name="Front. Microbiol.">
        <title>Hydrolytic Capabilities as a Key to Environmental Success: Chitinolytic and Cellulolytic Acidobacteria From Acidic Sub-arctic Soils and Boreal Peatlands.</title>
        <authorList>
            <person name="Belova S.E."/>
            <person name="Ravin N.V."/>
            <person name="Pankratov T.A."/>
            <person name="Rakitin A.L."/>
            <person name="Ivanova A.A."/>
            <person name="Beletsky A.V."/>
            <person name="Mardanov A.V."/>
            <person name="Sinninghe Damste J.S."/>
            <person name="Dedysh S.N."/>
        </authorList>
    </citation>
    <scope>NUCLEOTIDE SEQUENCE [LARGE SCALE GENOMIC DNA]</scope>
    <source>
        <strain evidence="3 4">SBC82</strain>
    </source>
</reference>
<dbReference type="RefSeq" id="WP_114206977.1">
    <property type="nucleotide sequence ID" value="NZ_CP030840.1"/>
</dbReference>
<dbReference type="CDD" id="cd03809">
    <property type="entry name" value="GT4_MtfB-like"/>
    <property type="match status" value="1"/>
</dbReference>
<name>A0A2Z5FXD1_9BACT</name>
<dbReference type="EMBL" id="CP030840">
    <property type="protein sequence ID" value="AXC11538.1"/>
    <property type="molecule type" value="Genomic_DNA"/>
</dbReference>
<dbReference type="SUPFAM" id="SSF53756">
    <property type="entry name" value="UDP-Glycosyltransferase/glycogen phosphorylase"/>
    <property type="match status" value="1"/>
</dbReference>
<dbReference type="InterPro" id="IPR001296">
    <property type="entry name" value="Glyco_trans_1"/>
</dbReference>
<keyword evidence="1 3" id="KW-0808">Transferase</keyword>
<dbReference type="GO" id="GO:0009103">
    <property type="term" value="P:lipopolysaccharide biosynthetic process"/>
    <property type="evidence" value="ECO:0007669"/>
    <property type="project" value="TreeGrafter"/>
</dbReference>
<sequence length="370" mass="41230">MTQLAIDLRWIDSSGVGMYIKGILPGIVERLPDVAIVGIGDRSRLEDFPWAHAPNMRLVDCRAGRYSMAEQIQLPLAIPSNTDLFFSPYYTIPLLYRGRFAVTVHDLSHRMVAEIVGNPKKRTYAKLMFRALRKRASLILTVSNFSKAELLRLTEGPRQDNIITTHLGISEEWYTAASLPAVRTRPYFIHVGNIKPYKNLSRLVEAFLEIKDRIPQDLVIVGQSEGLITGESPEFFERVRSAGDRIHLTGFVSYQDLLSLVGHADALVMPSLYEGFGLPPLEAMAAGVPVTVARSASLPEVCADAALYFNPLNSDDIAEKLIEIASNPQLRSQLQQKGIERSQIFRWDTCAQQTAAALRDHLEGRKSGKA</sequence>
<dbReference type="PANTHER" id="PTHR46401:SF2">
    <property type="entry name" value="GLYCOSYLTRANSFERASE WBBK-RELATED"/>
    <property type="match status" value="1"/>
</dbReference>
<gene>
    <name evidence="3" type="ORF">ACPOL_2214</name>
</gene>
<feature type="domain" description="Glycosyl transferase family 1" evidence="2">
    <location>
        <begin position="181"/>
        <end position="340"/>
    </location>
</feature>
<dbReference type="GO" id="GO:0016757">
    <property type="term" value="F:glycosyltransferase activity"/>
    <property type="evidence" value="ECO:0007669"/>
    <property type="project" value="InterPro"/>
</dbReference>
<evidence type="ECO:0000313" key="4">
    <source>
        <dbReference type="Proteomes" id="UP000253606"/>
    </source>
</evidence>
<accession>A0A2Z5FXD1</accession>
<evidence type="ECO:0000313" key="3">
    <source>
        <dbReference type="EMBL" id="AXC11538.1"/>
    </source>
</evidence>
<evidence type="ECO:0000259" key="2">
    <source>
        <dbReference type="Pfam" id="PF00534"/>
    </source>
</evidence>
<dbReference type="Pfam" id="PF00534">
    <property type="entry name" value="Glycos_transf_1"/>
    <property type="match status" value="1"/>
</dbReference>
<keyword evidence="4" id="KW-1185">Reference proteome</keyword>
<evidence type="ECO:0000256" key="1">
    <source>
        <dbReference type="ARBA" id="ARBA00022679"/>
    </source>
</evidence>